<dbReference type="AlphaFoldDB" id="A0A1E7EWZ8"/>
<keyword evidence="2" id="KW-0472">Membrane</keyword>
<keyword evidence="2" id="KW-0812">Transmembrane</keyword>
<keyword evidence="4" id="KW-1185">Reference proteome</keyword>
<evidence type="ECO:0000313" key="4">
    <source>
        <dbReference type="Proteomes" id="UP000095751"/>
    </source>
</evidence>
<protein>
    <recommendedName>
        <fullName evidence="5">Glycine zipper domain-containing protein</fullName>
    </recommendedName>
</protein>
<sequence length="177" mass="18943">MLAPESFDHSSSSSSSSSGSSHSHSHEELAMWKKSVHPLSSSPSSRSYETSSNSIQEYSIPKKKGGGYKLILPWSSSNLNGRGGTSDDDDAHTLKKKMKKDRKTKAAAGTLGGMVIGGVILGPLGVFIGGAIGGVTTQKLAKHSDRKAQRKHEKQCYQKSANEKSKHWNTNGNALFV</sequence>
<feature type="compositionally biased region" description="Low complexity" evidence="1">
    <location>
        <begin position="9"/>
        <end position="22"/>
    </location>
</feature>
<proteinExistence type="predicted"/>
<evidence type="ECO:0000256" key="1">
    <source>
        <dbReference type="SAM" id="MobiDB-lite"/>
    </source>
</evidence>
<gene>
    <name evidence="3" type="ORF">FRACYDRAFT_246933</name>
</gene>
<keyword evidence="2" id="KW-1133">Transmembrane helix</keyword>
<dbReference type="InParanoid" id="A0A1E7EWZ8"/>
<feature type="transmembrane region" description="Helical" evidence="2">
    <location>
        <begin position="106"/>
        <end position="132"/>
    </location>
</feature>
<name>A0A1E7EWZ8_9STRA</name>
<evidence type="ECO:0000256" key="2">
    <source>
        <dbReference type="SAM" id="Phobius"/>
    </source>
</evidence>
<organism evidence="3 4">
    <name type="scientific">Fragilariopsis cylindrus CCMP1102</name>
    <dbReference type="NCBI Taxonomy" id="635003"/>
    <lineage>
        <taxon>Eukaryota</taxon>
        <taxon>Sar</taxon>
        <taxon>Stramenopiles</taxon>
        <taxon>Ochrophyta</taxon>
        <taxon>Bacillariophyta</taxon>
        <taxon>Bacillariophyceae</taxon>
        <taxon>Bacillariophycidae</taxon>
        <taxon>Bacillariales</taxon>
        <taxon>Bacillariaceae</taxon>
        <taxon>Fragilariopsis</taxon>
    </lineage>
</organism>
<reference evidence="3 4" key="1">
    <citation type="submission" date="2016-09" db="EMBL/GenBank/DDBJ databases">
        <title>Extensive genetic diversity and differential bi-allelic expression allows diatom success in the polar Southern Ocean.</title>
        <authorList>
            <consortium name="DOE Joint Genome Institute"/>
            <person name="Mock T."/>
            <person name="Otillar R.P."/>
            <person name="Strauss J."/>
            <person name="Dupont C."/>
            <person name="Frickenhaus S."/>
            <person name="Maumus F."/>
            <person name="Mcmullan M."/>
            <person name="Sanges R."/>
            <person name="Schmutz J."/>
            <person name="Toseland A."/>
            <person name="Valas R."/>
            <person name="Veluchamy A."/>
            <person name="Ward B.J."/>
            <person name="Allen A."/>
            <person name="Barry K."/>
            <person name="Falciatore A."/>
            <person name="Ferrante M."/>
            <person name="Fortunato A.E."/>
            <person name="Gloeckner G."/>
            <person name="Gruber A."/>
            <person name="Hipkin R."/>
            <person name="Janech M."/>
            <person name="Kroth P."/>
            <person name="Leese F."/>
            <person name="Lindquist E."/>
            <person name="Lyon B.R."/>
            <person name="Martin J."/>
            <person name="Mayer C."/>
            <person name="Parker M."/>
            <person name="Quesneville H."/>
            <person name="Raymond J."/>
            <person name="Uhlig C."/>
            <person name="Valentin K.U."/>
            <person name="Worden A.Z."/>
            <person name="Armbrust E.V."/>
            <person name="Bowler C."/>
            <person name="Green B."/>
            <person name="Moulton V."/>
            <person name="Van Oosterhout C."/>
            <person name="Grigoriev I."/>
        </authorList>
    </citation>
    <scope>NUCLEOTIDE SEQUENCE [LARGE SCALE GENOMIC DNA]</scope>
    <source>
        <strain evidence="3 4">CCMP1102</strain>
    </source>
</reference>
<feature type="compositionally biased region" description="Low complexity" evidence="1">
    <location>
        <begin position="37"/>
        <end position="54"/>
    </location>
</feature>
<accession>A0A1E7EWZ8</accession>
<evidence type="ECO:0000313" key="3">
    <source>
        <dbReference type="EMBL" id="OEU10481.1"/>
    </source>
</evidence>
<feature type="region of interest" description="Disordered" evidence="1">
    <location>
        <begin position="143"/>
        <end position="177"/>
    </location>
</feature>
<feature type="region of interest" description="Disordered" evidence="1">
    <location>
        <begin position="76"/>
        <end position="101"/>
    </location>
</feature>
<dbReference type="Proteomes" id="UP000095751">
    <property type="component" value="Unassembled WGS sequence"/>
</dbReference>
<dbReference type="KEGG" id="fcy:FRACYDRAFT_246933"/>
<feature type="compositionally biased region" description="Polar residues" evidence="1">
    <location>
        <begin position="168"/>
        <end position="177"/>
    </location>
</feature>
<feature type="region of interest" description="Disordered" evidence="1">
    <location>
        <begin position="1"/>
        <end position="63"/>
    </location>
</feature>
<dbReference type="EMBL" id="KV784371">
    <property type="protein sequence ID" value="OEU10481.1"/>
    <property type="molecule type" value="Genomic_DNA"/>
</dbReference>
<evidence type="ECO:0008006" key="5">
    <source>
        <dbReference type="Google" id="ProtNLM"/>
    </source>
</evidence>